<keyword evidence="3" id="KW-1185">Reference proteome</keyword>
<feature type="compositionally biased region" description="Basic and acidic residues" evidence="1">
    <location>
        <begin position="106"/>
        <end position="115"/>
    </location>
</feature>
<dbReference type="Proteomes" id="UP000246303">
    <property type="component" value="Unassembled WGS sequence"/>
</dbReference>
<proteinExistence type="predicted"/>
<reference evidence="2 3" key="1">
    <citation type="submission" date="2018-05" db="EMBL/GenBank/DDBJ databases">
        <title>Genetic diversity of glacier-inhabiting Cryobacterium bacteria in China and description of Cryobacterium mengkeensis sp. nov. and Arthrobacter glacialis sp. nov.</title>
        <authorList>
            <person name="Liu Q."/>
            <person name="Xin Y.-H."/>
        </authorList>
    </citation>
    <scope>NUCLEOTIDE SEQUENCE [LARGE SCALE GENOMIC DNA]</scope>
    <source>
        <strain evidence="2 3">GP3</strain>
    </source>
</reference>
<name>A0A2V3DT76_9MICC</name>
<feature type="region of interest" description="Disordered" evidence="1">
    <location>
        <begin position="83"/>
        <end position="116"/>
    </location>
</feature>
<dbReference type="GO" id="GO:0004198">
    <property type="term" value="F:calcium-dependent cysteine-type endopeptidase activity"/>
    <property type="evidence" value="ECO:0007669"/>
    <property type="project" value="InterPro"/>
</dbReference>
<dbReference type="PROSITE" id="PS50203">
    <property type="entry name" value="CALPAIN_CAT"/>
    <property type="match status" value="1"/>
</dbReference>
<dbReference type="InterPro" id="IPR001300">
    <property type="entry name" value="Peptidase_C2_calpain_cat"/>
</dbReference>
<dbReference type="OrthoDB" id="4617536at2"/>
<gene>
    <name evidence="2" type="ORF">CVS29_07210</name>
</gene>
<organism evidence="2 3">
    <name type="scientific">Arthrobacter psychrochitiniphilus</name>
    <dbReference type="NCBI Taxonomy" id="291045"/>
    <lineage>
        <taxon>Bacteria</taxon>
        <taxon>Bacillati</taxon>
        <taxon>Actinomycetota</taxon>
        <taxon>Actinomycetes</taxon>
        <taxon>Micrococcales</taxon>
        <taxon>Micrococcaceae</taxon>
        <taxon>Arthrobacter</taxon>
    </lineage>
</organism>
<protein>
    <submittedName>
        <fullName evidence="2">Uncharacterized protein</fullName>
    </submittedName>
</protein>
<evidence type="ECO:0000313" key="3">
    <source>
        <dbReference type="Proteomes" id="UP000246303"/>
    </source>
</evidence>
<sequence length="482" mass="51579">MVAQFLGSDVGELRGFAKDISSAADDLDLVSKKLTQLIVQNRGWQGPDAQRFTSQWHGRHRPTLAKVVQGLLTTSRELRVQADEQERTSLAADITSPGGATSADHSSSRYPDRGSADLSEQALADLKVLVDKAADANNIFRGNDADIEQLRKALDELTPAELDQLLASLSDQDLNALGQALAKDGKGIFNWEGTTPFERQILLEKILSKASPEQVARIKEQIPWVQPNAVAQGDAARPGGANSDDSNEWMNPSGPVVGTHPGKDDISQGGYGDCVVMAGLGTIVDRDPNWVRDHVVDNGNGTVSVQLYDKNGNPQWVSVTNDLPAADGGAQKGAQPGVNGNWPAYVEKALVQVYGEDDSNDGTNSHGVKDKIYGPGEYRAIEGNYGKDALAYLSGDDISTITSSQQLWSAVENGQPAIVTTKSELPDGAPDGYVAGHAFFVDGMDAEGNIILQNPWGPDRPKVHMSPQQFEEMFGNASIVAP</sequence>
<dbReference type="InterPro" id="IPR038765">
    <property type="entry name" value="Papain-like_cys_pep_sf"/>
</dbReference>
<evidence type="ECO:0000256" key="1">
    <source>
        <dbReference type="SAM" id="MobiDB-lite"/>
    </source>
</evidence>
<evidence type="ECO:0000313" key="2">
    <source>
        <dbReference type="EMBL" id="PXA66455.1"/>
    </source>
</evidence>
<dbReference type="EMBL" id="QHLZ01000003">
    <property type="protein sequence ID" value="PXA66455.1"/>
    <property type="molecule type" value="Genomic_DNA"/>
</dbReference>
<accession>A0A2V3DT76</accession>
<dbReference type="GO" id="GO:0006508">
    <property type="term" value="P:proteolysis"/>
    <property type="evidence" value="ECO:0007669"/>
    <property type="project" value="InterPro"/>
</dbReference>
<dbReference type="AlphaFoldDB" id="A0A2V3DT76"/>
<dbReference type="Gene3D" id="1.10.287.1060">
    <property type="entry name" value="ESAT-6-like"/>
    <property type="match status" value="1"/>
</dbReference>
<comment type="caution">
    <text evidence="2">The sequence shown here is derived from an EMBL/GenBank/DDBJ whole genome shotgun (WGS) entry which is preliminary data.</text>
</comment>
<dbReference type="Pfam" id="PF00648">
    <property type="entry name" value="Peptidase_C2"/>
    <property type="match status" value="1"/>
</dbReference>
<dbReference type="SUPFAM" id="SSF54001">
    <property type="entry name" value="Cysteine proteinases"/>
    <property type="match status" value="1"/>
</dbReference>
<feature type="region of interest" description="Disordered" evidence="1">
    <location>
        <begin position="229"/>
        <end position="265"/>
    </location>
</feature>
<dbReference type="RefSeq" id="WP_110105639.1">
    <property type="nucleotide sequence ID" value="NZ_JACBZZ010000001.1"/>
</dbReference>